<dbReference type="InterPro" id="IPR003661">
    <property type="entry name" value="HisK_dim/P_dom"/>
</dbReference>
<reference evidence="9 10" key="1">
    <citation type="submission" date="2024-04" db="EMBL/GenBank/DDBJ databases">
        <title>Novel genus in family Flammeovirgaceae.</title>
        <authorList>
            <person name="Nguyen T.H."/>
            <person name="Vuong T.Q."/>
            <person name="Le H."/>
            <person name="Kim S.-G."/>
        </authorList>
    </citation>
    <scope>NUCLEOTIDE SEQUENCE [LARGE SCALE GENOMIC DNA]</scope>
    <source>
        <strain evidence="9 10">JCM 23209</strain>
    </source>
</reference>
<comment type="catalytic activity">
    <reaction evidence="1">
        <text>ATP + protein L-histidine = ADP + protein N-phospho-L-histidine.</text>
        <dbReference type="EC" id="2.7.13.3"/>
    </reaction>
</comment>
<dbReference type="InterPro" id="IPR000014">
    <property type="entry name" value="PAS"/>
</dbReference>
<dbReference type="SMART" id="SM00091">
    <property type="entry name" value="PAS"/>
    <property type="match status" value="3"/>
</dbReference>
<dbReference type="NCBIfam" id="TIGR00229">
    <property type="entry name" value="sensory_box"/>
    <property type="match status" value="3"/>
</dbReference>
<evidence type="ECO:0000313" key="9">
    <source>
        <dbReference type="EMBL" id="MEN7549452.1"/>
    </source>
</evidence>
<protein>
    <recommendedName>
        <fullName evidence="2">histidine kinase</fullName>
        <ecNumber evidence="2">2.7.13.3</ecNumber>
    </recommendedName>
</protein>
<dbReference type="GO" id="GO:0006355">
    <property type="term" value="P:regulation of DNA-templated transcription"/>
    <property type="evidence" value="ECO:0007669"/>
    <property type="project" value="InterPro"/>
</dbReference>
<dbReference type="InterPro" id="IPR035965">
    <property type="entry name" value="PAS-like_dom_sf"/>
</dbReference>
<feature type="domain" description="PAS" evidence="7">
    <location>
        <begin position="271"/>
        <end position="340"/>
    </location>
</feature>
<dbReference type="EC" id="2.7.13.3" evidence="2"/>
<dbReference type="SMART" id="SM00086">
    <property type="entry name" value="PAC"/>
    <property type="match status" value="3"/>
</dbReference>
<evidence type="ECO:0000256" key="3">
    <source>
        <dbReference type="ARBA" id="ARBA00022553"/>
    </source>
</evidence>
<evidence type="ECO:0000313" key="10">
    <source>
        <dbReference type="Proteomes" id="UP001403385"/>
    </source>
</evidence>
<name>A0AAW9S060_9BACT</name>
<dbReference type="PANTHER" id="PTHR43304:SF1">
    <property type="entry name" value="PAC DOMAIN-CONTAINING PROTEIN"/>
    <property type="match status" value="1"/>
</dbReference>
<dbReference type="Proteomes" id="UP001403385">
    <property type="component" value="Unassembled WGS sequence"/>
</dbReference>
<dbReference type="AlphaFoldDB" id="A0AAW9S060"/>
<dbReference type="PANTHER" id="PTHR43304">
    <property type="entry name" value="PHYTOCHROME-LIKE PROTEIN CPH1"/>
    <property type="match status" value="1"/>
</dbReference>
<evidence type="ECO:0000256" key="1">
    <source>
        <dbReference type="ARBA" id="ARBA00000085"/>
    </source>
</evidence>
<dbReference type="InterPro" id="IPR052162">
    <property type="entry name" value="Sensor_kinase/Photoreceptor"/>
</dbReference>
<keyword evidence="6" id="KW-0175">Coiled coil</keyword>
<dbReference type="Pfam" id="PF00989">
    <property type="entry name" value="PAS"/>
    <property type="match status" value="2"/>
</dbReference>
<evidence type="ECO:0000259" key="7">
    <source>
        <dbReference type="PROSITE" id="PS50112"/>
    </source>
</evidence>
<evidence type="ECO:0000256" key="2">
    <source>
        <dbReference type="ARBA" id="ARBA00012438"/>
    </source>
</evidence>
<evidence type="ECO:0000256" key="6">
    <source>
        <dbReference type="SAM" id="Coils"/>
    </source>
</evidence>
<dbReference type="SMART" id="SM00388">
    <property type="entry name" value="HisKA"/>
    <property type="match status" value="1"/>
</dbReference>
<feature type="domain" description="PAC" evidence="8">
    <location>
        <begin position="90"/>
        <end position="142"/>
    </location>
</feature>
<keyword evidence="4" id="KW-0808">Transferase</keyword>
<dbReference type="Pfam" id="PF13426">
    <property type="entry name" value="PAS_9"/>
    <property type="match status" value="1"/>
</dbReference>
<dbReference type="InterPro" id="IPR001610">
    <property type="entry name" value="PAC"/>
</dbReference>
<keyword evidence="5" id="KW-0418">Kinase</keyword>
<dbReference type="RefSeq" id="WP_346822231.1">
    <property type="nucleotide sequence ID" value="NZ_JBDKWZ010000009.1"/>
</dbReference>
<keyword evidence="3" id="KW-0597">Phosphoprotein</keyword>
<dbReference type="InterPro" id="IPR013767">
    <property type="entry name" value="PAS_fold"/>
</dbReference>
<dbReference type="SUPFAM" id="SSF47384">
    <property type="entry name" value="Homodimeric domain of signal transducing histidine kinase"/>
    <property type="match status" value="1"/>
</dbReference>
<dbReference type="GO" id="GO:0000155">
    <property type="term" value="F:phosphorelay sensor kinase activity"/>
    <property type="evidence" value="ECO:0007669"/>
    <property type="project" value="InterPro"/>
</dbReference>
<feature type="domain" description="PAC" evidence="8">
    <location>
        <begin position="348"/>
        <end position="398"/>
    </location>
</feature>
<organism evidence="9 10">
    <name type="scientific">Rapidithrix thailandica</name>
    <dbReference type="NCBI Taxonomy" id="413964"/>
    <lineage>
        <taxon>Bacteria</taxon>
        <taxon>Pseudomonadati</taxon>
        <taxon>Bacteroidota</taxon>
        <taxon>Cytophagia</taxon>
        <taxon>Cytophagales</taxon>
        <taxon>Flammeovirgaceae</taxon>
        <taxon>Rapidithrix</taxon>
    </lineage>
</organism>
<proteinExistence type="predicted"/>
<evidence type="ECO:0000256" key="4">
    <source>
        <dbReference type="ARBA" id="ARBA00022679"/>
    </source>
</evidence>
<sequence>MDINKTSNLSFTQKKEDFVWNMISEIEEYAIFMLDIQGNVMTWNRGAEKIKGYTSEEIIGKNFSVFYPEDARQQQIPELVLDQAKKLGKAEHSGWRLRKDGSLFWGNAVITALHNEQQEVIGFTKILRDITKQKKKEEALSKSEKKFRKLLEAAPDAMVIVDREGNIQLTNTQTERLFGYSEAALIGQPVEVLMPEMLRKGHKAFRSNYNRNPKVRMMGEGLELQGQRKDGTLFPVEIALSPIDVEGDQLISAAIRDITEKKKNEKALVDSEKKFRKLLEAAPDAMVIVNQEGNIQLTNTQTEKLFGYSQAALIGQQVEMLMPEVLRKGHETYREKYNQSPKVRMMGEGLELQGQRQDGTLFPVEIALSPIDVEGGQLISAAIRDITEKKKNENQIHVLNENLEQKVKERTTELEKIRNHLEEEIKKRTQEIELRNQELEAFNYSVSHDLRAPLSAISGYSDILKEDYFELLDEEGKRVISIINNNVLKMHQLINE</sequence>
<evidence type="ECO:0000259" key="8">
    <source>
        <dbReference type="PROSITE" id="PS50113"/>
    </source>
</evidence>
<feature type="coiled-coil region" evidence="6">
    <location>
        <begin position="389"/>
        <end position="438"/>
    </location>
</feature>
<keyword evidence="10" id="KW-1185">Reference proteome</keyword>
<dbReference type="Gene3D" id="1.10.287.130">
    <property type="match status" value="1"/>
</dbReference>
<dbReference type="InterPro" id="IPR036097">
    <property type="entry name" value="HisK_dim/P_sf"/>
</dbReference>
<dbReference type="CDD" id="cd00082">
    <property type="entry name" value="HisKA"/>
    <property type="match status" value="1"/>
</dbReference>
<feature type="domain" description="PAC" evidence="8">
    <location>
        <begin position="220"/>
        <end position="270"/>
    </location>
</feature>
<dbReference type="Gene3D" id="3.30.450.20">
    <property type="entry name" value="PAS domain"/>
    <property type="match status" value="3"/>
</dbReference>
<gene>
    <name evidence="9" type="ORF">AAG747_16130</name>
</gene>
<dbReference type="SUPFAM" id="SSF55785">
    <property type="entry name" value="PYP-like sensor domain (PAS domain)"/>
    <property type="match status" value="3"/>
</dbReference>
<evidence type="ECO:0000256" key="5">
    <source>
        <dbReference type="ARBA" id="ARBA00022777"/>
    </source>
</evidence>
<dbReference type="CDD" id="cd00130">
    <property type="entry name" value="PAS"/>
    <property type="match status" value="3"/>
</dbReference>
<comment type="caution">
    <text evidence="9">The sequence shown here is derived from an EMBL/GenBank/DDBJ whole genome shotgun (WGS) entry which is preliminary data.</text>
</comment>
<feature type="domain" description="PAS" evidence="7">
    <location>
        <begin position="31"/>
        <end position="70"/>
    </location>
</feature>
<dbReference type="EMBL" id="JBDKWZ010000009">
    <property type="protein sequence ID" value="MEN7549452.1"/>
    <property type="molecule type" value="Genomic_DNA"/>
</dbReference>
<accession>A0AAW9S060</accession>
<dbReference type="PROSITE" id="PS50112">
    <property type="entry name" value="PAS"/>
    <property type="match status" value="3"/>
</dbReference>
<dbReference type="InterPro" id="IPR000700">
    <property type="entry name" value="PAS-assoc_C"/>
</dbReference>
<feature type="domain" description="PAS" evidence="7">
    <location>
        <begin position="143"/>
        <end position="212"/>
    </location>
</feature>
<feature type="non-terminal residue" evidence="9">
    <location>
        <position position="496"/>
    </location>
</feature>
<dbReference type="Pfam" id="PF00512">
    <property type="entry name" value="HisKA"/>
    <property type="match status" value="1"/>
</dbReference>
<dbReference type="PROSITE" id="PS50113">
    <property type="entry name" value="PAC"/>
    <property type="match status" value="3"/>
</dbReference>